<feature type="region of interest" description="Disordered" evidence="1">
    <location>
        <begin position="319"/>
        <end position="350"/>
    </location>
</feature>
<feature type="compositionally biased region" description="Polar residues" evidence="1">
    <location>
        <begin position="184"/>
        <end position="193"/>
    </location>
</feature>
<feature type="compositionally biased region" description="Basic and acidic residues" evidence="1">
    <location>
        <begin position="132"/>
        <end position="155"/>
    </location>
</feature>
<feature type="compositionally biased region" description="Polar residues" evidence="1">
    <location>
        <begin position="506"/>
        <end position="515"/>
    </location>
</feature>
<feature type="compositionally biased region" description="Basic and acidic residues" evidence="1">
    <location>
        <begin position="470"/>
        <end position="482"/>
    </location>
</feature>
<proteinExistence type="predicted"/>
<evidence type="ECO:0000313" key="2">
    <source>
        <dbReference type="EMBL" id="CAB4138088.1"/>
    </source>
</evidence>
<feature type="region of interest" description="Disordered" evidence="1">
    <location>
        <begin position="373"/>
        <end position="409"/>
    </location>
</feature>
<gene>
    <name evidence="2" type="ORF">UFOVP328_281</name>
</gene>
<dbReference type="EMBL" id="LR796341">
    <property type="protein sequence ID" value="CAB4138088.1"/>
    <property type="molecule type" value="Genomic_DNA"/>
</dbReference>
<reference evidence="2" key="1">
    <citation type="submission" date="2020-04" db="EMBL/GenBank/DDBJ databases">
        <authorList>
            <person name="Chiriac C."/>
            <person name="Salcher M."/>
            <person name="Ghai R."/>
            <person name="Kavagutti S V."/>
        </authorList>
    </citation>
    <scope>NUCLEOTIDE SEQUENCE</scope>
</reference>
<organism evidence="2">
    <name type="scientific">uncultured Caudovirales phage</name>
    <dbReference type="NCBI Taxonomy" id="2100421"/>
    <lineage>
        <taxon>Viruses</taxon>
        <taxon>Duplodnaviria</taxon>
        <taxon>Heunggongvirae</taxon>
        <taxon>Uroviricota</taxon>
        <taxon>Caudoviricetes</taxon>
        <taxon>Peduoviridae</taxon>
        <taxon>Maltschvirus</taxon>
        <taxon>Maltschvirus maltsch</taxon>
    </lineage>
</organism>
<feature type="region of interest" description="Disordered" evidence="1">
    <location>
        <begin position="132"/>
        <end position="246"/>
    </location>
</feature>
<accession>A0A6J5LUI0</accession>
<evidence type="ECO:0000256" key="1">
    <source>
        <dbReference type="SAM" id="MobiDB-lite"/>
    </source>
</evidence>
<feature type="compositionally biased region" description="Basic and acidic residues" evidence="1">
    <location>
        <begin position="194"/>
        <end position="204"/>
    </location>
</feature>
<feature type="compositionally biased region" description="Basic residues" evidence="1">
    <location>
        <begin position="218"/>
        <end position="234"/>
    </location>
</feature>
<name>A0A6J5LUI0_9CAUD</name>
<feature type="region of interest" description="Disordered" evidence="1">
    <location>
        <begin position="470"/>
        <end position="531"/>
    </location>
</feature>
<feature type="compositionally biased region" description="Basic and acidic residues" evidence="1">
    <location>
        <begin position="172"/>
        <end position="183"/>
    </location>
</feature>
<protein>
    <submittedName>
        <fullName evidence="2">Uncharacterized protein</fullName>
    </submittedName>
</protein>
<sequence>MTFFYNLNKKLAELAGKQQAEQLSESAVAERATGDYSAKKARAGKDIGQPGKNFEKIAKGAAERYGSKERGEKVAGAVLAKLRAKEGVEEQYILEKDVEEGNEFSGALARAKAAGAKEFEVDGKKYQVKEAAKPDYIDLDKDGNRKESMKKAAADKKKHAINEYDFDDKDDFDNRAKRGDTVKTSKGTLTKTDTGVRHEKRHEEEPEMDDRDDDAPKKKGRKAVGAGKGKKIGAKHAGTSKLHRKAAIAETDEEMIALVDKGEYDREGDMAKEQLHTIESAAEELASILSDDENLPEWVQSKITKALDYIDTARDYMKSSKADNDQEMMPERKLSSSEKEEREDIVKGMKKNKSEFKKRYGDKGEAVMYATATKLAKERGPGNPDRKKEESVAETDAPKKSKGGIQFGKGVYESMNSRVENMISEGMNISVNMSTDANGQPTKNITVSAEGDDAEALAQLLNLAGMNRRNHQEELEENKPDWPTDQETIDNDDPNLEKFAGGLNGPKSTGQTTGAPINRQLARQGAGKMAESTDIGMSLYKELQQFKGK</sequence>
<feature type="compositionally biased region" description="Basic and acidic residues" evidence="1">
    <location>
        <begin position="375"/>
        <end position="399"/>
    </location>
</feature>